<dbReference type="EMBL" id="JAVALS010000003">
    <property type="protein sequence ID" value="MDP5226916.1"/>
    <property type="molecule type" value="Genomic_DNA"/>
</dbReference>
<organism evidence="1 2">
    <name type="scientific">Arthrobacter horti</name>
    <dbReference type="NCBI Taxonomy" id="3068273"/>
    <lineage>
        <taxon>Bacteria</taxon>
        <taxon>Bacillati</taxon>
        <taxon>Actinomycetota</taxon>
        <taxon>Actinomycetes</taxon>
        <taxon>Micrococcales</taxon>
        <taxon>Micrococcaceae</taxon>
        <taxon>Arthrobacter</taxon>
    </lineage>
</organism>
<dbReference type="RefSeq" id="WP_305995962.1">
    <property type="nucleotide sequence ID" value="NZ_JAVALS010000003.1"/>
</dbReference>
<evidence type="ECO:0000313" key="1">
    <source>
        <dbReference type="EMBL" id="MDP5226916.1"/>
    </source>
</evidence>
<gene>
    <name evidence="1" type="ORF">Q9R02_07115</name>
</gene>
<protein>
    <submittedName>
        <fullName evidence="1">Uncharacterized protein</fullName>
    </submittedName>
</protein>
<evidence type="ECO:0000313" key="2">
    <source>
        <dbReference type="Proteomes" id="UP001232725"/>
    </source>
</evidence>
<comment type="caution">
    <text evidence="1">The sequence shown here is derived from an EMBL/GenBank/DDBJ whole genome shotgun (WGS) entry which is preliminary data.</text>
</comment>
<accession>A0ABT9IMW3</accession>
<reference evidence="1 2" key="1">
    <citation type="submission" date="2023-08" db="EMBL/GenBank/DDBJ databases">
        <title>Arthrobacter horti sp. nov., isolated from forest soil.</title>
        <authorList>
            <person name="Park M."/>
        </authorList>
    </citation>
    <scope>NUCLEOTIDE SEQUENCE [LARGE SCALE GENOMIC DNA]</scope>
    <source>
        <strain evidence="1 2">YJM1</strain>
    </source>
</reference>
<dbReference type="Proteomes" id="UP001232725">
    <property type="component" value="Unassembled WGS sequence"/>
</dbReference>
<keyword evidence="2" id="KW-1185">Reference proteome</keyword>
<name>A0ABT9IMW3_9MICC</name>
<sequence>MDDDAEDELEPTAEVKIVSNGENFLVIGKNRRGVESFLRDRGLLEKARELGRHQLVPALRSSADVLKTVSDAVAESSLWLKVTPESAEAIKEFGLTDSAVPGVAYAIAGTRGDIRKWIKVDTSARAQVANPGFLSGAAGALSQAARQHEAAQLRELIESLDQKLDQVIRGQKDEILGDLAGIERQIRATRRRLEAEGEIDAVTWSTLFGTSLGLRQVQEKALLKLQGIADDLATQKRFGDLSQRLHEARGEVQVWLSAVARCVTALDELAVLELDYLSVLEPHRLDARRATLDVERQDDRVQLDEGITVLLQRMDESARTANQNKLFHRRGVPKALDSIEMARGLIRRVYDALGVEVDWESIDPVQWREALVQLQQWRNGLREGGSLAWEKGKPVVGTIVVGAVVSVVGAVVKGKIEPPGSSNA</sequence>
<proteinExistence type="predicted"/>